<evidence type="ECO:0000313" key="2">
    <source>
        <dbReference type="Proteomes" id="UP001107961"/>
    </source>
</evidence>
<accession>A0A9Q3ZF73</accession>
<dbReference type="Proteomes" id="UP001107961">
    <property type="component" value="Unassembled WGS sequence"/>
</dbReference>
<gene>
    <name evidence="1" type="ORF">LZG35_11360</name>
</gene>
<dbReference type="RefSeq" id="WP_080530935.1">
    <property type="nucleotide sequence ID" value="NZ_CP012331.1"/>
</dbReference>
<evidence type="ECO:0000313" key="1">
    <source>
        <dbReference type="EMBL" id="MCE7509236.1"/>
    </source>
</evidence>
<reference evidence="1" key="1">
    <citation type="submission" date="2022-01" db="EMBL/GenBank/DDBJ databases">
        <authorList>
            <person name="Karlyshev A.V."/>
            <person name="Jaspars M."/>
        </authorList>
    </citation>
    <scope>NUCLEOTIDE SEQUENCE</scope>
    <source>
        <strain evidence="1">AGSA3-2</strain>
    </source>
</reference>
<protein>
    <submittedName>
        <fullName evidence="1">Uncharacterized protein</fullName>
    </submittedName>
</protein>
<organism evidence="1 2">
    <name type="scientific">Alloalcanivorax xenomutans</name>
    <dbReference type="NCBI Taxonomy" id="1094342"/>
    <lineage>
        <taxon>Bacteria</taxon>
        <taxon>Pseudomonadati</taxon>
        <taxon>Pseudomonadota</taxon>
        <taxon>Gammaproteobacteria</taxon>
        <taxon>Oceanospirillales</taxon>
        <taxon>Alcanivoracaceae</taxon>
        <taxon>Alloalcanivorax</taxon>
    </lineage>
</organism>
<keyword evidence="2" id="KW-1185">Reference proteome</keyword>
<dbReference type="EMBL" id="JAJVKT010000012">
    <property type="protein sequence ID" value="MCE7509236.1"/>
    <property type="molecule type" value="Genomic_DNA"/>
</dbReference>
<name>A0A9Q3ZF73_9GAMM</name>
<comment type="caution">
    <text evidence="1">The sequence shown here is derived from an EMBL/GenBank/DDBJ whole genome shotgun (WGS) entry which is preliminary data.</text>
</comment>
<dbReference type="KEGG" id="axe:P40_10585"/>
<sequence>MSVYGVDQEKAITNCDAGPSVGRKRPLDEVRRWHRVAPGHVVELLVESPIEQRHQARQLLGMMEHMPWRIQAPAQAQDRAGRLVSNVRLIVLTIAGRNHQLHCSESPSLQLERISA</sequence>
<proteinExistence type="predicted"/>
<dbReference type="AlphaFoldDB" id="A0A9Q3ZF73"/>